<dbReference type="Proteomes" id="UP001597114">
    <property type="component" value="Unassembled WGS sequence"/>
</dbReference>
<comment type="similarity">
    <text evidence="1">Belongs to the asp23 family.</text>
</comment>
<sequence>MNGRTLPAVEERGRLEINPVVLRKIVEHAADQVPGTLRHERRLAGIDVGEAGASAKITTGSGDPSAVDVRLELHLQYPAAVRTVVSAVRERVSEELDRLAGHHMRACTVVVSGLRGAHHLGPRPR</sequence>
<proteinExistence type="inferred from homology"/>
<gene>
    <name evidence="2" type="ORF">ACFSJD_28675</name>
</gene>
<reference evidence="3" key="1">
    <citation type="journal article" date="2019" name="Int. J. Syst. Evol. Microbiol.">
        <title>The Global Catalogue of Microorganisms (GCM) 10K type strain sequencing project: providing services to taxonomists for standard genome sequencing and annotation.</title>
        <authorList>
            <consortium name="The Broad Institute Genomics Platform"/>
            <consortium name="The Broad Institute Genome Sequencing Center for Infectious Disease"/>
            <person name="Wu L."/>
            <person name="Ma J."/>
        </authorList>
    </citation>
    <scope>NUCLEOTIDE SEQUENCE [LARGE SCALE GENOMIC DNA]</scope>
    <source>
        <strain evidence="3">CCM 7043</strain>
    </source>
</reference>
<comment type="caution">
    <text evidence="2">The sequence shown here is derived from an EMBL/GenBank/DDBJ whole genome shotgun (WGS) entry which is preliminary data.</text>
</comment>
<dbReference type="EMBL" id="JBHUCO010000037">
    <property type="protein sequence ID" value="MFD1521504.1"/>
    <property type="molecule type" value="Genomic_DNA"/>
</dbReference>
<keyword evidence="3" id="KW-1185">Reference proteome</keyword>
<name>A0ABW4F5F1_9PSEU</name>
<evidence type="ECO:0000256" key="1">
    <source>
        <dbReference type="ARBA" id="ARBA00005721"/>
    </source>
</evidence>
<organism evidence="2 3">
    <name type="scientific">Pseudonocardia yunnanensis</name>
    <dbReference type="NCBI Taxonomy" id="58107"/>
    <lineage>
        <taxon>Bacteria</taxon>
        <taxon>Bacillati</taxon>
        <taxon>Actinomycetota</taxon>
        <taxon>Actinomycetes</taxon>
        <taxon>Pseudonocardiales</taxon>
        <taxon>Pseudonocardiaceae</taxon>
        <taxon>Pseudonocardia</taxon>
    </lineage>
</organism>
<dbReference type="Pfam" id="PF03780">
    <property type="entry name" value="Asp23"/>
    <property type="match status" value="1"/>
</dbReference>
<dbReference type="InterPro" id="IPR005531">
    <property type="entry name" value="Asp23"/>
</dbReference>
<evidence type="ECO:0000313" key="2">
    <source>
        <dbReference type="EMBL" id="MFD1521504.1"/>
    </source>
</evidence>
<dbReference type="RefSeq" id="WP_344724149.1">
    <property type="nucleotide sequence ID" value="NZ_BAAAUS010000024.1"/>
</dbReference>
<protein>
    <submittedName>
        <fullName evidence="2">Asp23/Gls24 family envelope stress response protein</fullName>
    </submittedName>
</protein>
<evidence type="ECO:0000313" key="3">
    <source>
        <dbReference type="Proteomes" id="UP001597114"/>
    </source>
</evidence>
<accession>A0ABW4F5F1</accession>